<dbReference type="Proteomes" id="UP000425960">
    <property type="component" value="Chromosome"/>
</dbReference>
<proteinExistence type="predicted"/>
<evidence type="ECO:0000256" key="1">
    <source>
        <dbReference type="SAM" id="MobiDB-lite"/>
    </source>
</evidence>
<gene>
    <name evidence="2" type="ORF">DSCO28_07860</name>
</gene>
<dbReference type="AlphaFoldDB" id="A0A5K7ZNL7"/>
<dbReference type="KEGG" id="dov:DSCO28_07860"/>
<evidence type="ECO:0000313" key="3">
    <source>
        <dbReference type="Proteomes" id="UP000425960"/>
    </source>
</evidence>
<sequence length="78" mass="9101">MDRFQIQIGDGPNHSTDISIDPKQVYSMDANYIVNKSQLPTATAHQLWDLERKLMYALRDIQELMRPFKGRHDDINKA</sequence>
<accession>A0A5K7ZNL7</accession>
<organism evidence="2 3">
    <name type="scientific">Desulfosarcina ovata subsp. sediminis</name>
    <dbReference type="NCBI Taxonomy" id="885957"/>
    <lineage>
        <taxon>Bacteria</taxon>
        <taxon>Pseudomonadati</taxon>
        <taxon>Thermodesulfobacteriota</taxon>
        <taxon>Desulfobacteria</taxon>
        <taxon>Desulfobacterales</taxon>
        <taxon>Desulfosarcinaceae</taxon>
        <taxon>Desulfosarcina</taxon>
    </lineage>
</organism>
<evidence type="ECO:0000313" key="2">
    <source>
        <dbReference type="EMBL" id="BBO80220.1"/>
    </source>
</evidence>
<protein>
    <submittedName>
        <fullName evidence="2">Uncharacterized protein</fullName>
    </submittedName>
</protein>
<feature type="region of interest" description="Disordered" evidence="1">
    <location>
        <begin position="1"/>
        <end position="20"/>
    </location>
</feature>
<reference evidence="2 3" key="1">
    <citation type="submission" date="2019-11" db="EMBL/GenBank/DDBJ databases">
        <title>Comparative genomics of hydrocarbon-degrading Desulfosarcina strains.</title>
        <authorList>
            <person name="Watanabe M."/>
            <person name="Kojima H."/>
            <person name="Fukui M."/>
        </authorList>
    </citation>
    <scope>NUCLEOTIDE SEQUENCE [LARGE SCALE GENOMIC DNA]</scope>
    <source>
        <strain evidence="2 3">28bB2T</strain>
    </source>
</reference>
<dbReference type="RefSeq" id="WP_155321237.1">
    <property type="nucleotide sequence ID" value="NZ_AP021876.1"/>
</dbReference>
<name>A0A5K7ZNL7_9BACT</name>
<dbReference type="EMBL" id="AP021876">
    <property type="protein sequence ID" value="BBO80220.1"/>
    <property type="molecule type" value="Genomic_DNA"/>
</dbReference>